<gene>
    <name evidence="3" type="ORF">GPUH_LOCUS20973</name>
</gene>
<dbReference type="WBParaSite" id="GPUH_0002099901-mRNA-1">
    <property type="protein sequence ID" value="GPUH_0002099901-mRNA-1"/>
    <property type="gene ID" value="GPUH_0002099901"/>
</dbReference>
<dbReference type="InterPro" id="IPR007889">
    <property type="entry name" value="HTH_Psq"/>
</dbReference>
<accession>A0A183EJ33</accession>
<evidence type="ECO:0000313" key="3">
    <source>
        <dbReference type="EMBL" id="VDN37226.1"/>
    </source>
</evidence>
<organism evidence="5">
    <name type="scientific">Gongylonema pulchrum</name>
    <dbReference type="NCBI Taxonomy" id="637853"/>
    <lineage>
        <taxon>Eukaryota</taxon>
        <taxon>Metazoa</taxon>
        <taxon>Ecdysozoa</taxon>
        <taxon>Nematoda</taxon>
        <taxon>Chromadorea</taxon>
        <taxon>Rhabditida</taxon>
        <taxon>Spirurina</taxon>
        <taxon>Spiruromorpha</taxon>
        <taxon>Spiruroidea</taxon>
        <taxon>Gongylonematidae</taxon>
        <taxon>Gongylonema</taxon>
    </lineage>
</organism>
<keyword evidence="4" id="KW-1185">Reference proteome</keyword>
<feature type="region of interest" description="Disordered" evidence="1">
    <location>
        <begin position="58"/>
        <end position="94"/>
    </location>
</feature>
<dbReference type="EMBL" id="UYRT01091567">
    <property type="protein sequence ID" value="VDN37226.1"/>
    <property type="molecule type" value="Genomic_DNA"/>
</dbReference>
<dbReference type="OrthoDB" id="10028342at2759"/>
<protein>
    <submittedName>
        <fullName evidence="5">HTH psq-type domain-containing protein</fullName>
    </submittedName>
</protein>
<reference evidence="5" key="1">
    <citation type="submission" date="2016-06" db="UniProtKB">
        <authorList>
            <consortium name="WormBaseParasite"/>
        </authorList>
    </citation>
    <scope>IDENTIFICATION</scope>
</reference>
<evidence type="ECO:0000313" key="5">
    <source>
        <dbReference type="WBParaSite" id="GPUH_0002099901-mRNA-1"/>
    </source>
</evidence>
<evidence type="ECO:0000256" key="1">
    <source>
        <dbReference type="SAM" id="MobiDB-lite"/>
    </source>
</evidence>
<dbReference type="Pfam" id="PF05225">
    <property type="entry name" value="HTH_psq"/>
    <property type="match status" value="1"/>
</dbReference>
<evidence type="ECO:0000313" key="4">
    <source>
        <dbReference type="Proteomes" id="UP000271098"/>
    </source>
</evidence>
<evidence type="ECO:0000259" key="2">
    <source>
        <dbReference type="Pfam" id="PF05225"/>
    </source>
</evidence>
<dbReference type="Proteomes" id="UP000271098">
    <property type="component" value="Unassembled WGS sequence"/>
</dbReference>
<dbReference type="GO" id="GO:0003677">
    <property type="term" value="F:DNA binding"/>
    <property type="evidence" value="ECO:0007669"/>
    <property type="project" value="InterPro"/>
</dbReference>
<reference evidence="3 4" key="2">
    <citation type="submission" date="2018-11" db="EMBL/GenBank/DDBJ databases">
        <authorList>
            <consortium name="Pathogen Informatics"/>
        </authorList>
    </citation>
    <scope>NUCLEOTIDE SEQUENCE [LARGE SCALE GENOMIC DNA]</scope>
</reference>
<dbReference type="Gene3D" id="1.10.10.60">
    <property type="entry name" value="Homeodomain-like"/>
    <property type="match status" value="1"/>
</dbReference>
<feature type="domain" description="HTH psq-type" evidence="2">
    <location>
        <begin position="124"/>
        <end position="151"/>
    </location>
</feature>
<name>A0A183EJ33_9BILA</name>
<dbReference type="AlphaFoldDB" id="A0A183EJ33"/>
<sequence>MVFVEGLPNSSFNSESLAKRLAAIYGKGKTDDGIYEEEEEEEQPLDLSSRRALQAATQSAASSVLKSRDGKRQRTSLKVLANKAQNPTPEERNDLVMGGTKKVVAGPVTAAVQPSMNKRNYSQADLDAAVRDIRCGRLGTRRASVVYGIPRLFIFHLFEWIFSKSEPFCQ</sequence>
<proteinExistence type="predicted"/>